<evidence type="ECO:0000256" key="18">
    <source>
        <dbReference type="HAMAP-Rule" id="MF_01966"/>
    </source>
</evidence>
<dbReference type="InterPro" id="IPR017953">
    <property type="entry name" value="Carbohydrate_kinase_pred_CS"/>
</dbReference>
<evidence type="ECO:0000313" key="22">
    <source>
        <dbReference type="EMBL" id="GAA1508425.1"/>
    </source>
</evidence>
<feature type="binding site" evidence="18">
    <location>
        <position position="115"/>
    </location>
    <ligand>
        <name>K(+)</name>
        <dbReference type="ChEBI" id="CHEBI:29103"/>
    </ligand>
</feature>
<evidence type="ECO:0000256" key="14">
    <source>
        <dbReference type="ARBA" id="ARBA00025153"/>
    </source>
</evidence>
<comment type="similarity">
    <text evidence="18">Belongs to the NnrE/AIBP family.</text>
</comment>
<dbReference type="NCBIfam" id="TIGR00196">
    <property type="entry name" value="yjeF_cterm"/>
    <property type="match status" value="1"/>
</dbReference>
<comment type="cofactor">
    <cofactor evidence="18 19">
        <name>K(+)</name>
        <dbReference type="ChEBI" id="CHEBI:29103"/>
    </cofactor>
    <text evidence="18 19">Binds 1 potassium ion per subunit.</text>
</comment>
<feature type="binding site" evidence="18">
    <location>
        <position position="150"/>
    </location>
    <ligand>
        <name>(6S)-NADPHX</name>
        <dbReference type="ChEBI" id="CHEBI:64076"/>
    </ligand>
</feature>
<comment type="caution">
    <text evidence="18">Lacks conserved residue(s) required for the propagation of feature annotation.</text>
</comment>
<keyword evidence="10 17" id="KW-0520">NAD</keyword>
<evidence type="ECO:0000256" key="11">
    <source>
        <dbReference type="ARBA" id="ARBA00023235"/>
    </source>
</evidence>
<dbReference type="Pfam" id="PF03853">
    <property type="entry name" value="YjeF_N"/>
    <property type="match status" value="1"/>
</dbReference>
<dbReference type="SUPFAM" id="SSF64153">
    <property type="entry name" value="YjeF N-terminal domain-like"/>
    <property type="match status" value="1"/>
</dbReference>
<evidence type="ECO:0000256" key="4">
    <source>
        <dbReference type="ARBA" id="ARBA00009524"/>
    </source>
</evidence>
<accession>A0ABN2A031</accession>
<feature type="binding site" evidence="17">
    <location>
        <position position="355"/>
    </location>
    <ligand>
        <name>(6S)-NADPHX</name>
        <dbReference type="ChEBI" id="CHEBI:64076"/>
    </ligand>
</feature>
<keyword evidence="5 18" id="KW-0479">Metal-binding</keyword>
<feature type="binding site" evidence="18">
    <location>
        <position position="59"/>
    </location>
    <ligand>
        <name>K(+)</name>
        <dbReference type="ChEBI" id="CHEBI:29103"/>
    </ligand>
</feature>
<evidence type="ECO:0000256" key="6">
    <source>
        <dbReference type="ARBA" id="ARBA00022741"/>
    </source>
</evidence>
<comment type="function">
    <text evidence="17">Catalyzes the dehydration of the S-form of NAD(P)HX at the expense of ADP, which is converted to AMP. Together with NAD(P)HX epimerase, which catalyzes the epimerization of the S- and R-forms, the enzyme allows the repair of both epimers of NAD(P)HX, a damaged form of NAD(P)H that is a result of enzymatic or heat-dependent hydration.</text>
</comment>
<feature type="binding site" evidence="17">
    <location>
        <position position="418"/>
    </location>
    <ligand>
        <name>AMP</name>
        <dbReference type="ChEBI" id="CHEBI:456215"/>
    </ligand>
</feature>
<comment type="subunit">
    <text evidence="17">Homotetramer.</text>
</comment>
<keyword evidence="8 17" id="KW-0521">NADP</keyword>
<protein>
    <recommendedName>
        <fullName evidence="19">Bifunctional NAD(P)H-hydrate repair enzyme</fullName>
    </recommendedName>
    <alternativeName>
        <fullName evidence="19">Nicotinamide nucleotide repair protein</fullName>
    </alternativeName>
    <domain>
        <recommendedName>
            <fullName evidence="19">ADP-dependent (S)-NAD(P)H-hydrate dehydratase</fullName>
            <ecNumber evidence="19">4.2.1.136</ecNumber>
        </recommendedName>
        <alternativeName>
            <fullName evidence="19">ADP-dependent NAD(P)HX dehydratase</fullName>
        </alternativeName>
    </domain>
    <domain>
        <recommendedName>
            <fullName evidence="19">NAD(P)H-hydrate epimerase</fullName>
            <ecNumber evidence="19">5.1.99.6</ecNumber>
        </recommendedName>
    </domain>
</protein>
<evidence type="ECO:0000259" key="21">
    <source>
        <dbReference type="PROSITE" id="PS51385"/>
    </source>
</evidence>
<evidence type="ECO:0000256" key="3">
    <source>
        <dbReference type="ARBA" id="ARBA00006001"/>
    </source>
</evidence>
<sequence length="477" mass="47807">MRAAWRVAQVRAAEEALMKTLPGGALMQRAAAGLARRCAQTLPKVYGSRVLLLVGPGNNGGDALYAGAFLARRGVHVSALVLDPSRVHTGALAALQAAGGVIGSSFAGGFDLVVDGILGIGGRGGLREPVGSRVADVAGALRGTPVIAVDVPSGVDADTGAVTGMAIHADITVTFGVLKPGLLVGAGAVHSGLVELVDIGLTPFLTGDPACYVPDAADVAAWWPRPTADDNKYSRGVVGVATGSDEYPGAAVLSVAGALAGPAGLVRYAGGAAPLVRTQHPTVIASDRVADAGRVQAWTCGSGMGTDERAYAELRTVLGAPVPACLDASALTLLVDARMADWLRDRDAPTVVTPHDGEFQRLAGGAPGDDRMAAAAHLAERIDCVVLLKGNRTIVATPDGRVYVNPTGTPALATGGTGDVLAGLLGSLLAAGLPAEQAAVGAAFTHGLAGRLAATTGPVTAADVATHLREAVSTLHH</sequence>
<comment type="catalytic activity">
    <reaction evidence="1 18 19">
        <text>(6R)-NADHX = (6S)-NADHX</text>
        <dbReference type="Rhea" id="RHEA:32215"/>
        <dbReference type="ChEBI" id="CHEBI:64074"/>
        <dbReference type="ChEBI" id="CHEBI:64075"/>
        <dbReference type="EC" id="5.1.99.6"/>
    </reaction>
</comment>
<dbReference type="Gene3D" id="3.40.50.10260">
    <property type="entry name" value="YjeF N-terminal domain"/>
    <property type="match status" value="1"/>
</dbReference>
<evidence type="ECO:0000256" key="13">
    <source>
        <dbReference type="ARBA" id="ARBA00023268"/>
    </source>
</evidence>
<comment type="catalytic activity">
    <reaction evidence="15 17 19">
        <text>(6S)-NADHX + ADP = AMP + phosphate + NADH + H(+)</text>
        <dbReference type="Rhea" id="RHEA:32223"/>
        <dbReference type="ChEBI" id="CHEBI:15378"/>
        <dbReference type="ChEBI" id="CHEBI:43474"/>
        <dbReference type="ChEBI" id="CHEBI:57945"/>
        <dbReference type="ChEBI" id="CHEBI:64074"/>
        <dbReference type="ChEBI" id="CHEBI:456215"/>
        <dbReference type="ChEBI" id="CHEBI:456216"/>
        <dbReference type="EC" id="4.2.1.136"/>
    </reaction>
</comment>
<evidence type="ECO:0000313" key="23">
    <source>
        <dbReference type="Proteomes" id="UP001501470"/>
    </source>
</evidence>
<keyword evidence="12 17" id="KW-0456">Lyase</keyword>
<evidence type="ECO:0000256" key="1">
    <source>
        <dbReference type="ARBA" id="ARBA00000013"/>
    </source>
</evidence>
<dbReference type="Proteomes" id="UP001501470">
    <property type="component" value="Unassembled WGS sequence"/>
</dbReference>
<organism evidence="22 23">
    <name type="scientific">Dactylosporangium maewongense</name>
    <dbReference type="NCBI Taxonomy" id="634393"/>
    <lineage>
        <taxon>Bacteria</taxon>
        <taxon>Bacillati</taxon>
        <taxon>Actinomycetota</taxon>
        <taxon>Actinomycetes</taxon>
        <taxon>Micromonosporales</taxon>
        <taxon>Micromonosporaceae</taxon>
        <taxon>Dactylosporangium</taxon>
    </lineage>
</organism>
<dbReference type="HAMAP" id="MF_01965">
    <property type="entry name" value="NADHX_dehydratase"/>
    <property type="match status" value="1"/>
</dbReference>
<evidence type="ECO:0000256" key="16">
    <source>
        <dbReference type="ARBA" id="ARBA00049209"/>
    </source>
</evidence>
<dbReference type="EMBL" id="BAAAQD010000003">
    <property type="protein sequence ID" value="GAA1508425.1"/>
    <property type="molecule type" value="Genomic_DNA"/>
</dbReference>
<dbReference type="InterPro" id="IPR000631">
    <property type="entry name" value="CARKD"/>
</dbReference>
<dbReference type="PANTHER" id="PTHR12592:SF0">
    <property type="entry name" value="ATP-DEPENDENT (S)-NAD(P)H-HYDRATE DEHYDRATASE"/>
    <property type="match status" value="1"/>
</dbReference>
<comment type="function">
    <text evidence="18">Catalyzes the epimerization of the S- and R-forms of NAD(P)HX, a damaged form of NAD(P)H that is a result of enzymatic or heat-dependent hydration. This is a prerequisite for the S-specific NAD(P)H-hydrate dehydratase to allow the repair of both epimers of NAD(P)HX.</text>
</comment>
<evidence type="ECO:0000256" key="9">
    <source>
        <dbReference type="ARBA" id="ARBA00022958"/>
    </source>
</evidence>
<dbReference type="EC" id="4.2.1.136" evidence="19"/>
<dbReference type="InterPro" id="IPR004443">
    <property type="entry name" value="YjeF_N_dom"/>
</dbReference>
<evidence type="ECO:0000259" key="20">
    <source>
        <dbReference type="PROSITE" id="PS51383"/>
    </source>
</evidence>
<feature type="binding site" evidence="17">
    <location>
        <position position="303"/>
    </location>
    <ligand>
        <name>(6S)-NADPHX</name>
        <dbReference type="ChEBI" id="CHEBI:64076"/>
    </ligand>
</feature>
<dbReference type="PROSITE" id="PS51383">
    <property type="entry name" value="YJEF_C_3"/>
    <property type="match status" value="1"/>
</dbReference>
<feature type="domain" description="YjeF C-terminal" evidence="20">
    <location>
        <begin position="215"/>
        <end position="475"/>
    </location>
</feature>
<dbReference type="NCBIfam" id="TIGR00197">
    <property type="entry name" value="yjeF_nterm"/>
    <property type="match status" value="1"/>
</dbReference>
<dbReference type="PANTHER" id="PTHR12592">
    <property type="entry name" value="ATP-DEPENDENT (S)-NAD(P)H-HYDRATE DEHYDRATASE FAMILY MEMBER"/>
    <property type="match status" value="1"/>
</dbReference>
<comment type="catalytic activity">
    <reaction evidence="16 17 19">
        <text>(6S)-NADPHX + ADP = AMP + phosphate + NADPH + H(+)</text>
        <dbReference type="Rhea" id="RHEA:32235"/>
        <dbReference type="ChEBI" id="CHEBI:15378"/>
        <dbReference type="ChEBI" id="CHEBI:43474"/>
        <dbReference type="ChEBI" id="CHEBI:57783"/>
        <dbReference type="ChEBI" id="CHEBI:64076"/>
        <dbReference type="ChEBI" id="CHEBI:456215"/>
        <dbReference type="ChEBI" id="CHEBI:456216"/>
        <dbReference type="EC" id="4.2.1.136"/>
    </reaction>
</comment>
<evidence type="ECO:0000256" key="8">
    <source>
        <dbReference type="ARBA" id="ARBA00022857"/>
    </source>
</evidence>
<keyword evidence="7 17" id="KW-0067">ATP-binding</keyword>
<comment type="similarity">
    <text evidence="3 19">In the N-terminal section; belongs to the NnrE/AIBP family.</text>
</comment>
<evidence type="ECO:0000256" key="12">
    <source>
        <dbReference type="ARBA" id="ARBA00023239"/>
    </source>
</evidence>
<dbReference type="InterPro" id="IPR030677">
    <property type="entry name" value="Nnr"/>
</dbReference>
<dbReference type="PIRSF" id="PIRSF017184">
    <property type="entry name" value="Nnr"/>
    <property type="match status" value="1"/>
</dbReference>
<dbReference type="PROSITE" id="PS51385">
    <property type="entry name" value="YJEF_N"/>
    <property type="match status" value="1"/>
</dbReference>
<evidence type="ECO:0000256" key="2">
    <source>
        <dbReference type="ARBA" id="ARBA00000909"/>
    </source>
</evidence>
<name>A0ABN2A031_9ACTN</name>
<dbReference type="Pfam" id="PF01256">
    <property type="entry name" value="Carb_kinase"/>
    <property type="match status" value="1"/>
</dbReference>
<proteinExistence type="inferred from homology"/>
<comment type="similarity">
    <text evidence="4 19">In the C-terminal section; belongs to the NnrD/CARKD family.</text>
</comment>
<comment type="catalytic activity">
    <reaction evidence="2 18 19">
        <text>(6R)-NADPHX = (6S)-NADPHX</text>
        <dbReference type="Rhea" id="RHEA:32227"/>
        <dbReference type="ChEBI" id="CHEBI:64076"/>
        <dbReference type="ChEBI" id="CHEBI:64077"/>
        <dbReference type="EC" id="5.1.99.6"/>
    </reaction>
</comment>
<feature type="binding site" evidence="17">
    <location>
        <position position="419"/>
    </location>
    <ligand>
        <name>(6S)-NADPHX</name>
        <dbReference type="ChEBI" id="CHEBI:64076"/>
    </ligand>
</feature>
<comment type="caution">
    <text evidence="22">The sequence shown here is derived from an EMBL/GenBank/DDBJ whole genome shotgun (WGS) entry which is preliminary data.</text>
</comment>
<comment type="similarity">
    <text evidence="17">Belongs to the NnrD/CARKD family.</text>
</comment>
<dbReference type="SUPFAM" id="SSF53613">
    <property type="entry name" value="Ribokinase-like"/>
    <property type="match status" value="1"/>
</dbReference>
<dbReference type="CDD" id="cd01171">
    <property type="entry name" value="YXKO-related"/>
    <property type="match status" value="1"/>
</dbReference>
<keyword evidence="9 18" id="KW-0630">Potassium</keyword>
<dbReference type="PROSITE" id="PS01050">
    <property type="entry name" value="YJEF_C_2"/>
    <property type="match status" value="1"/>
</dbReference>
<dbReference type="HAMAP" id="MF_01966">
    <property type="entry name" value="NADHX_epimerase"/>
    <property type="match status" value="1"/>
</dbReference>
<gene>
    <name evidence="17" type="primary">nnrD</name>
    <name evidence="18" type="synonym">nnrE</name>
    <name evidence="22" type="ORF">GCM10009827_023300</name>
</gene>
<reference evidence="22 23" key="1">
    <citation type="journal article" date="2019" name="Int. J. Syst. Evol. Microbiol.">
        <title>The Global Catalogue of Microorganisms (GCM) 10K type strain sequencing project: providing services to taxonomists for standard genome sequencing and annotation.</title>
        <authorList>
            <consortium name="The Broad Institute Genomics Platform"/>
            <consortium name="The Broad Institute Genome Sequencing Center for Infectious Disease"/>
            <person name="Wu L."/>
            <person name="Ma J."/>
        </authorList>
    </citation>
    <scope>NUCLEOTIDE SEQUENCE [LARGE SCALE GENOMIC DNA]</scope>
    <source>
        <strain evidence="22 23">JCM 15933</strain>
    </source>
</reference>
<evidence type="ECO:0000256" key="17">
    <source>
        <dbReference type="HAMAP-Rule" id="MF_01965"/>
    </source>
</evidence>
<feature type="binding site" evidence="18">
    <location>
        <begin position="58"/>
        <end position="62"/>
    </location>
    <ligand>
        <name>(6S)-NADPHX</name>
        <dbReference type="ChEBI" id="CHEBI:64076"/>
    </ligand>
</feature>
<dbReference type="InterPro" id="IPR029056">
    <property type="entry name" value="Ribokinase-like"/>
</dbReference>
<keyword evidence="13" id="KW-0511">Multifunctional enzyme</keyword>
<evidence type="ECO:0000256" key="5">
    <source>
        <dbReference type="ARBA" id="ARBA00022723"/>
    </source>
</evidence>
<dbReference type="EC" id="5.1.99.6" evidence="19"/>
<feature type="binding site" evidence="17">
    <location>
        <position position="250"/>
    </location>
    <ligand>
        <name>(6S)-NADPHX</name>
        <dbReference type="ChEBI" id="CHEBI:64076"/>
    </ligand>
</feature>
<evidence type="ECO:0000256" key="15">
    <source>
        <dbReference type="ARBA" id="ARBA00048238"/>
    </source>
</evidence>
<feature type="domain" description="YjeF N-terminal" evidence="21">
    <location>
        <begin position="10"/>
        <end position="207"/>
    </location>
</feature>
<dbReference type="InterPro" id="IPR036652">
    <property type="entry name" value="YjeF_N_dom_sf"/>
</dbReference>
<keyword evidence="11 18" id="KW-0413">Isomerase</keyword>
<feature type="binding site" evidence="17">
    <location>
        <begin position="389"/>
        <end position="393"/>
    </location>
    <ligand>
        <name>AMP</name>
        <dbReference type="ChEBI" id="CHEBI:456215"/>
    </ligand>
</feature>
<dbReference type="Gene3D" id="3.40.1190.20">
    <property type="match status" value="1"/>
</dbReference>
<feature type="binding site" evidence="18">
    <location>
        <position position="153"/>
    </location>
    <ligand>
        <name>K(+)</name>
        <dbReference type="ChEBI" id="CHEBI:29103"/>
    </ligand>
</feature>
<evidence type="ECO:0000256" key="7">
    <source>
        <dbReference type="ARBA" id="ARBA00022840"/>
    </source>
</evidence>
<comment type="function">
    <text evidence="14 19">Bifunctional enzyme that catalyzes the epimerization of the S- and R-forms of NAD(P)HX and the dehydration of the S-form of NAD(P)HX at the expense of ADP, which is converted to AMP. This allows the repair of both epimers of NAD(P)HX, a damaged form of NAD(P)H that is a result of enzymatic or heat-dependent hydration.</text>
</comment>
<keyword evidence="6 17" id="KW-0547">Nucleotide-binding</keyword>
<evidence type="ECO:0000256" key="19">
    <source>
        <dbReference type="PIRNR" id="PIRNR017184"/>
    </source>
</evidence>
<dbReference type="RefSeq" id="WP_344501806.1">
    <property type="nucleotide sequence ID" value="NZ_BAAAQD010000003.1"/>
</dbReference>
<comment type="cofactor">
    <cofactor evidence="17">
        <name>Mg(2+)</name>
        <dbReference type="ChEBI" id="CHEBI:18420"/>
    </cofactor>
</comment>
<evidence type="ECO:0000256" key="10">
    <source>
        <dbReference type="ARBA" id="ARBA00023027"/>
    </source>
</evidence>
<keyword evidence="23" id="KW-1185">Reference proteome</keyword>